<evidence type="ECO:0000313" key="9">
    <source>
        <dbReference type="EMBL" id="KAF9747550.1"/>
    </source>
</evidence>
<proteinExistence type="predicted"/>
<feature type="domain" description="Major facilitator superfamily (MFS) profile" evidence="8">
    <location>
        <begin position="64"/>
        <end position="476"/>
    </location>
</feature>
<dbReference type="SUPFAM" id="SSF103473">
    <property type="entry name" value="MFS general substrate transporter"/>
    <property type="match status" value="1"/>
</dbReference>
<feature type="transmembrane region" description="Helical" evidence="7">
    <location>
        <begin position="382"/>
        <end position="405"/>
    </location>
</feature>
<feature type="transmembrane region" description="Helical" evidence="7">
    <location>
        <begin position="130"/>
        <end position="152"/>
    </location>
</feature>
<evidence type="ECO:0000256" key="5">
    <source>
        <dbReference type="ARBA" id="ARBA00023136"/>
    </source>
</evidence>
<dbReference type="InterPro" id="IPR036259">
    <property type="entry name" value="MFS_trans_sf"/>
</dbReference>
<protein>
    <recommendedName>
        <fullName evidence="8">Major facilitator superfamily (MFS) profile domain-containing protein</fullName>
    </recommendedName>
</protein>
<feature type="transmembrane region" description="Helical" evidence="7">
    <location>
        <begin position="223"/>
        <end position="243"/>
    </location>
</feature>
<gene>
    <name evidence="9" type="ORF">IM811_002884</name>
</gene>
<feature type="transmembrane region" description="Helical" evidence="7">
    <location>
        <begin position="106"/>
        <end position="123"/>
    </location>
</feature>
<dbReference type="AlphaFoldDB" id="A0A8H7MZD6"/>
<dbReference type="Pfam" id="PF07690">
    <property type="entry name" value="MFS_1"/>
    <property type="match status" value="1"/>
</dbReference>
<reference evidence="9" key="1">
    <citation type="submission" date="2020-10" db="EMBL/GenBank/DDBJ databases">
        <title>High-Quality Genome Resource of Clonostachys rosea strain S41 by Oxford Nanopore Long-Read Sequencing.</title>
        <authorList>
            <person name="Wang H."/>
        </authorList>
    </citation>
    <scope>NUCLEOTIDE SEQUENCE</scope>
    <source>
        <strain evidence="9">S41</strain>
    </source>
</reference>
<dbReference type="Gene3D" id="1.20.1250.20">
    <property type="entry name" value="MFS general substrate transporter like domains"/>
    <property type="match status" value="1"/>
</dbReference>
<organism evidence="9 10">
    <name type="scientific">Bionectria ochroleuca</name>
    <name type="common">Gliocladium roseum</name>
    <dbReference type="NCBI Taxonomy" id="29856"/>
    <lineage>
        <taxon>Eukaryota</taxon>
        <taxon>Fungi</taxon>
        <taxon>Dikarya</taxon>
        <taxon>Ascomycota</taxon>
        <taxon>Pezizomycotina</taxon>
        <taxon>Sordariomycetes</taxon>
        <taxon>Hypocreomycetidae</taxon>
        <taxon>Hypocreales</taxon>
        <taxon>Bionectriaceae</taxon>
        <taxon>Clonostachys</taxon>
    </lineage>
</organism>
<feature type="transmembrane region" description="Helical" evidence="7">
    <location>
        <begin position="158"/>
        <end position="180"/>
    </location>
</feature>
<feature type="transmembrane region" description="Helical" evidence="7">
    <location>
        <begin position="417"/>
        <end position="434"/>
    </location>
</feature>
<dbReference type="PANTHER" id="PTHR43791">
    <property type="entry name" value="PERMEASE-RELATED"/>
    <property type="match status" value="1"/>
</dbReference>
<evidence type="ECO:0000256" key="2">
    <source>
        <dbReference type="ARBA" id="ARBA00022448"/>
    </source>
</evidence>
<dbReference type="GO" id="GO:0033229">
    <property type="term" value="F:cysteine transmembrane transporter activity"/>
    <property type="evidence" value="ECO:0007669"/>
    <property type="project" value="TreeGrafter"/>
</dbReference>
<feature type="transmembrane region" description="Helical" evidence="7">
    <location>
        <begin position="192"/>
        <end position="211"/>
    </location>
</feature>
<dbReference type="Proteomes" id="UP000616885">
    <property type="component" value="Unassembled WGS sequence"/>
</dbReference>
<dbReference type="InterPro" id="IPR020846">
    <property type="entry name" value="MFS_dom"/>
</dbReference>
<dbReference type="PANTHER" id="PTHR43791:SF63">
    <property type="entry name" value="HIGH AFFINITY CYSTEINE TRANSPORTER"/>
    <property type="match status" value="1"/>
</dbReference>
<dbReference type="EMBL" id="JADCTT010000010">
    <property type="protein sequence ID" value="KAF9747550.1"/>
    <property type="molecule type" value="Genomic_DNA"/>
</dbReference>
<feature type="transmembrane region" description="Helical" evidence="7">
    <location>
        <begin position="328"/>
        <end position="348"/>
    </location>
</feature>
<sequence>MGEKDISSTSTESPGREESLREGRVVLVNAADETHDLVKKHDATVGELTPEKLSTLKRKLYLRVVLLATVINFMLFVDKSTLGQAALLGLLEDTKIGNAEYNNLNTIFYVGYVVGQIPGHFFIQHLPLRVYVTGTIFIWGVLVFLHCVASSYGGLIPLRFFLAMAEAPMVPALEVTMAMFFPPNELYAIQPIFWTSCVGSPIITGLVAYGLLWSQSPVSPWKFFMIITGGLSVLLAVVTWFAYPSNPATANFLTVEEKVHTIRRVHEATKSSIEQKKFKKYQFIEALRDPISWLFTLATFLLMLANNLAFQLSLLYLDLGVSNLGSTLVWVAAGGFAVVVCIVASILLKAFPGYNAYWSALWCLPAIAGSIGMVALSWDETIPLLACLLLATNTWGMTYIISFAWTSSSCAGHTKKLTRNALFMAAYGISNIISPQMWKSGGPRYYATWIVQTILSFVMTPLILILIRWILNRRNKERREWIAEQASQGNYGEGCIEQQDENGETTKVKVDISLLDLTDLENKFFIYPL</sequence>
<evidence type="ECO:0000256" key="3">
    <source>
        <dbReference type="ARBA" id="ARBA00022692"/>
    </source>
</evidence>
<evidence type="ECO:0000256" key="4">
    <source>
        <dbReference type="ARBA" id="ARBA00022989"/>
    </source>
</evidence>
<dbReference type="InterPro" id="IPR011701">
    <property type="entry name" value="MFS"/>
</dbReference>
<evidence type="ECO:0000259" key="8">
    <source>
        <dbReference type="PROSITE" id="PS50850"/>
    </source>
</evidence>
<comment type="subcellular location">
    <subcellularLocation>
        <location evidence="1">Membrane</location>
        <topology evidence="1">Multi-pass membrane protein</topology>
    </subcellularLocation>
</comment>
<feature type="transmembrane region" description="Helical" evidence="7">
    <location>
        <begin position="355"/>
        <end position="376"/>
    </location>
</feature>
<evidence type="ECO:0000313" key="10">
    <source>
        <dbReference type="Proteomes" id="UP000616885"/>
    </source>
</evidence>
<evidence type="ECO:0000256" key="1">
    <source>
        <dbReference type="ARBA" id="ARBA00004141"/>
    </source>
</evidence>
<dbReference type="GO" id="GO:0016020">
    <property type="term" value="C:membrane"/>
    <property type="evidence" value="ECO:0007669"/>
    <property type="project" value="UniProtKB-SubCell"/>
</dbReference>
<feature type="transmembrane region" description="Helical" evidence="7">
    <location>
        <begin position="446"/>
        <end position="471"/>
    </location>
</feature>
<dbReference type="PROSITE" id="PS50850">
    <property type="entry name" value="MFS"/>
    <property type="match status" value="1"/>
</dbReference>
<keyword evidence="3 7" id="KW-0812">Transmembrane</keyword>
<feature type="transmembrane region" description="Helical" evidence="7">
    <location>
        <begin position="293"/>
        <end position="316"/>
    </location>
</feature>
<accession>A0A8H7MZD6</accession>
<comment type="caution">
    <text evidence="9">The sequence shown here is derived from an EMBL/GenBank/DDBJ whole genome shotgun (WGS) entry which is preliminary data.</text>
</comment>
<keyword evidence="5 7" id="KW-0472">Membrane</keyword>
<evidence type="ECO:0000256" key="6">
    <source>
        <dbReference type="SAM" id="MobiDB-lite"/>
    </source>
</evidence>
<feature type="transmembrane region" description="Helical" evidence="7">
    <location>
        <begin position="60"/>
        <end position="77"/>
    </location>
</feature>
<keyword evidence="2" id="KW-0813">Transport</keyword>
<keyword evidence="4 7" id="KW-1133">Transmembrane helix</keyword>
<evidence type="ECO:0000256" key="7">
    <source>
        <dbReference type="SAM" id="Phobius"/>
    </source>
</evidence>
<name>A0A8H7MZD6_BIOOC</name>
<feature type="region of interest" description="Disordered" evidence="6">
    <location>
        <begin position="1"/>
        <end position="20"/>
    </location>
</feature>